<dbReference type="Pfam" id="PF00232">
    <property type="entry name" value="Glyco_hydro_1"/>
    <property type="match status" value="1"/>
</dbReference>
<dbReference type="PANTHER" id="PTHR45950">
    <property type="entry name" value="HOMEOBOX-LEUCINE ZIPPER PROTEIN ATHB-14"/>
    <property type="match status" value="1"/>
</dbReference>
<organism evidence="2 3">
    <name type="scientific">Acer yangbiense</name>
    <dbReference type="NCBI Taxonomy" id="1000413"/>
    <lineage>
        <taxon>Eukaryota</taxon>
        <taxon>Viridiplantae</taxon>
        <taxon>Streptophyta</taxon>
        <taxon>Embryophyta</taxon>
        <taxon>Tracheophyta</taxon>
        <taxon>Spermatophyta</taxon>
        <taxon>Magnoliopsida</taxon>
        <taxon>eudicotyledons</taxon>
        <taxon>Gunneridae</taxon>
        <taxon>Pentapetalae</taxon>
        <taxon>rosids</taxon>
        <taxon>malvids</taxon>
        <taxon>Sapindales</taxon>
        <taxon>Sapindaceae</taxon>
        <taxon>Hippocastanoideae</taxon>
        <taxon>Acereae</taxon>
        <taxon>Acer</taxon>
    </lineage>
</organism>
<dbReference type="OrthoDB" id="1791312at2759"/>
<dbReference type="InterPro" id="IPR017853">
    <property type="entry name" value="GH"/>
</dbReference>
<dbReference type="GO" id="GO:0003700">
    <property type="term" value="F:DNA-binding transcription factor activity"/>
    <property type="evidence" value="ECO:0007669"/>
    <property type="project" value="InterPro"/>
</dbReference>
<reference evidence="3" key="1">
    <citation type="journal article" date="2019" name="Gigascience">
        <title>De novo genome assembly of the endangered Acer yangbiense, a plant species with extremely small populations endemic to Yunnan Province, China.</title>
        <authorList>
            <person name="Yang J."/>
            <person name="Wariss H.M."/>
            <person name="Tao L."/>
            <person name="Zhang R."/>
            <person name="Yun Q."/>
            <person name="Hollingsworth P."/>
            <person name="Dao Z."/>
            <person name="Luo G."/>
            <person name="Guo H."/>
            <person name="Ma Y."/>
            <person name="Sun W."/>
        </authorList>
    </citation>
    <scope>NUCLEOTIDE SEQUENCE [LARGE SCALE GENOMIC DNA]</scope>
    <source>
        <strain evidence="3">cv. Malutang</strain>
    </source>
</reference>
<dbReference type="AlphaFoldDB" id="A0A5C7IZ19"/>
<evidence type="ECO:0000313" key="2">
    <source>
        <dbReference type="EMBL" id="TXG74134.1"/>
    </source>
</evidence>
<dbReference type="InterPro" id="IPR001360">
    <property type="entry name" value="Glyco_hydro_1"/>
</dbReference>
<accession>A0A5C7IZ19</accession>
<comment type="similarity">
    <text evidence="1">Belongs to the glycosyl hydrolase 1 family.</text>
</comment>
<gene>
    <name evidence="2" type="ORF">EZV62_002713</name>
</gene>
<dbReference type="PANTHER" id="PTHR45950:SF7">
    <property type="entry name" value="HOMEOBOX-LEUCINE ZIPPER PROTEIN ATHB-14"/>
    <property type="match status" value="1"/>
</dbReference>
<dbReference type="Gene3D" id="3.20.20.80">
    <property type="entry name" value="Glycosidases"/>
    <property type="match status" value="2"/>
</dbReference>
<proteinExistence type="inferred from homology"/>
<dbReference type="Proteomes" id="UP000323000">
    <property type="component" value="Chromosome 1"/>
</dbReference>
<comment type="caution">
    <text evidence="2">The sequence shown here is derived from an EMBL/GenBank/DDBJ whole genome shotgun (WGS) entry which is preliminary data.</text>
</comment>
<dbReference type="SUPFAM" id="SSF51445">
    <property type="entry name" value="(Trans)glycosidases"/>
    <property type="match status" value="2"/>
</dbReference>
<dbReference type="GO" id="GO:0004553">
    <property type="term" value="F:hydrolase activity, hydrolyzing O-glycosyl compounds"/>
    <property type="evidence" value="ECO:0007669"/>
    <property type="project" value="InterPro"/>
</dbReference>
<evidence type="ECO:0000313" key="3">
    <source>
        <dbReference type="Proteomes" id="UP000323000"/>
    </source>
</evidence>
<dbReference type="InterPro" id="IPR044830">
    <property type="entry name" value="HD-Zip_III"/>
</dbReference>
<dbReference type="GO" id="GO:0005975">
    <property type="term" value="P:carbohydrate metabolic process"/>
    <property type="evidence" value="ECO:0007669"/>
    <property type="project" value="InterPro"/>
</dbReference>
<evidence type="ECO:0000256" key="1">
    <source>
        <dbReference type="ARBA" id="ARBA00010838"/>
    </source>
</evidence>
<dbReference type="EMBL" id="VAHF01000001">
    <property type="protein sequence ID" value="TXG74134.1"/>
    <property type="molecule type" value="Genomic_DNA"/>
</dbReference>
<sequence>MSRHVEPKNKATYRSWSEKTLMTKKAFLKQSINLETVNCAALERYKWIINRVRSFGMKVTLTFFHHPLPPWAAEYGCWKMEKTADYFMDFTRLALLLWADGYGPKFGLVAVDHANGLARIPRPSYHLFTQVATTGKVTREDWTCAWNELQTAAEEKKKRPFCRSMSRIWFMRMDTCKHNCGVCVILLAIAEETLAEFLSKASRTAVDWVQMIEMKTFAPTTFAAARDFWTLRYSTNYEC</sequence>
<name>A0A5C7IZ19_9ROSI</name>
<protein>
    <submittedName>
        <fullName evidence="2">Uncharacterized protein</fullName>
    </submittedName>
</protein>
<keyword evidence="3" id="KW-1185">Reference proteome</keyword>